<evidence type="ECO:0000313" key="6">
    <source>
        <dbReference type="Proteomes" id="UP000292564"/>
    </source>
</evidence>
<keyword evidence="6" id="KW-1185">Reference proteome</keyword>
<protein>
    <submittedName>
        <fullName evidence="5">Hemolysin type calcium-binding protein</fullName>
    </submittedName>
</protein>
<evidence type="ECO:0000256" key="2">
    <source>
        <dbReference type="ARBA" id="ARBA00022525"/>
    </source>
</evidence>
<accession>A0A4V2G7F3</accession>
<dbReference type="Gene3D" id="2.150.10.10">
    <property type="entry name" value="Serralysin-like metalloprotease, C-terminal"/>
    <property type="match status" value="3"/>
</dbReference>
<organism evidence="5 6">
    <name type="scientific">Krasilnikovia cinnamomea</name>
    <dbReference type="NCBI Taxonomy" id="349313"/>
    <lineage>
        <taxon>Bacteria</taxon>
        <taxon>Bacillati</taxon>
        <taxon>Actinomycetota</taxon>
        <taxon>Actinomycetes</taxon>
        <taxon>Micromonosporales</taxon>
        <taxon>Micromonosporaceae</taxon>
        <taxon>Krasilnikovia</taxon>
    </lineage>
</organism>
<dbReference type="InterPro" id="IPR001343">
    <property type="entry name" value="Hemolysn_Ca-bd"/>
</dbReference>
<feature type="chain" id="PRO_5020785718" evidence="4">
    <location>
        <begin position="32"/>
        <end position="356"/>
    </location>
</feature>
<evidence type="ECO:0000256" key="3">
    <source>
        <dbReference type="SAM" id="MobiDB-lite"/>
    </source>
</evidence>
<feature type="signal peptide" evidence="4">
    <location>
        <begin position="1"/>
        <end position="31"/>
    </location>
</feature>
<dbReference type="PANTHER" id="PTHR38340">
    <property type="entry name" value="S-LAYER PROTEIN"/>
    <property type="match status" value="1"/>
</dbReference>
<keyword evidence="2" id="KW-0964">Secreted</keyword>
<dbReference type="InterPro" id="IPR011049">
    <property type="entry name" value="Serralysin-like_metalloprot_C"/>
</dbReference>
<dbReference type="GO" id="GO:0005509">
    <property type="term" value="F:calcium ion binding"/>
    <property type="evidence" value="ECO:0007669"/>
    <property type="project" value="InterPro"/>
</dbReference>
<comment type="caution">
    <text evidence="5">The sequence shown here is derived from an EMBL/GenBank/DDBJ whole genome shotgun (WGS) entry which is preliminary data.</text>
</comment>
<evidence type="ECO:0000256" key="4">
    <source>
        <dbReference type="SAM" id="SignalP"/>
    </source>
</evidence>
<comment type="subcellular location">
    <subcellularLocation>
        <location evidence="1">Secreted</location>
    </subcellularLocation>
</comment>
<dbReference type="InterPro" id="IPR050557">
    <property type="entry name" value="RTX_toxin/Mannuronan_C5-epim"/>
</dbReference>
<dbReference type="InterPro" id="IPR018511">
    <property type="entry name" value="Hemolysin-typ_Ca-bd_CS"/>
</dbReference>
<dbReference type="SUPFAM" id="SSF51120">
    <property type="entry name" value="beta-Roll"/>
    <property type="match status" value="2"/>
</dbReference>
<evidence type="ECO:0000256" key="1">
    <source>
        <dbReference type="ARBA" id="ARBA00004613"/>
    </source>
</evidence>
<dbReference type="Proteomes" id="UP000292564">
    <property type="component" value="Unassembled WGS sequence"/>
</dbReference>
<dbReference type="RefSeq" id="WP_130510990.1">
    <property type="nucleotide sequence ID" value="NZ_SHKY01000001.1"/>
</dbReference>
<reference evidence="5 6" key="1">
    <citation type="submission" date="2019-02" db="EMBL/GenBank/DDBJ databases">
        <title>Sequencing the genomes of 1000 actinobacteria strains.</title>
        <authorList>
            <person name="Klenk H.-P."/>
        </authorList>
    </citation>
    <scope>NUCLEOTIDE SEQUENCE [LARGE SCALE GENOMIC DNA]</scope>
    <source>
        <strain evidence="5 6">DSM 45162</strain>
    </source>
</reference>
<gene>
    <name evidence="5" type="ORF">EV385_4224</name>
</gene>
<feature type="region of interest" description="Disordered" evidence="3">
    <location>
        <begin position="130"/>
        <end position="156"/>
    </location>
</feature>
<dbReference type="EMBL" id="SHKY01000001">
    <property type="protein sequence ID" value="RZU52366.1"/>
    <property type="molecule type" value="Genomic_DNA"/>
</dbReference>
<dbReference type="PROSITE" id="PS00330">
    <property type="entry name" value="HEMOLYSIN_CALCIUM"/>
    <property type="match status" value="2"/>
</dbReference>
<evidence type="ECO:0000313" key="5">
    <source>
        <dbReference type="EMBL" id="RZU52366.1"/>
    </source>
</evidence>
<keyword evidence="4" id="KW-0732">Signal</keyword>
<dbReference type="PANTHER" id="PTHR38340:SF1">
    <property type="entry name" value="S-LAYER PROTEIN"/>
    <property type="match status" value="1"/>
</dbReference>
<dbReference type="PRINTS" id="PR00313">
    <property type="entry name" value="CABNDNGRPT"/>
</dbReference>
<dbReference type="Pfam" id="PF00353">
    <property type="entry name" value="HemolysinCabind"/>
    <property type="match status" value="4"/>
</dbReference>
<dbReference type="AlphaFoldDB" id="A0A4V2G7F3"/>
<dbReference type="GO" id="GO:0005576">
    <property type="term" value="C:extracellular region"/>
    <property type="evidence" value="ECO:0007669"/>
    <property type="project" value="UniProtKB-SubCell"/>
</dbReference>
<name>A0A4V2G7F3_9ACTN</name>
<proteinExistence type="predicted"/>
<dbReference type="OrthoDB" id="3281695at2"/>
<sequence>MSLLHRKVLAGFGTTVAAVASTAFLASPAQAASAGYAQVVGSSTVQFNAQKGKANSLTITIKGRTVTLDDKVALKAGKGCKAVKGDKTKVKCTTSKKTKTLNVSLGDKNDTVTNKTGVYLLVNGGSGNDTLNGGSGKDELQGGSGNDKLIGNGGNDRLYGQSGADTAFGKSGNDLIAGGTGNDTLGGDTGNDEIVGESGNDSLYGSSGIDTLVGGTGADKISAGDGDDIVDGEAGVDNISGGNGNDVILGGADNDRIDAGAGDDVVFGQAGNDTIFGRAGIDLLAGEEVDDDLKPTGNAAAVDMIDGGDDLDLCFAAAGRADNCENPAEPPASMSFAPVQQKAVASLSADLAKATK</sequence>